<reference evidence="1 2" key="1">
    <citation type="submission" date="2016-10" db="EMBL/GenBank/DDBJ databases">
        <authorList>
            <person name="de Groot N.N."/>
        </authorList>
    </citation>
    <scope>NUCLEOTIDE SEQUENCE [LARGE SCALE GENOMIC DNA]</scope>
    <source>
        <strain evidence="1 2">CGMCC 1.9109</strain>
    </source>
</reference>
<dbReference type="OrthoDB" id="6370238at2"/>
<evidence type="ECO:0000313" key="2">
    <source>
        <dbReference type="Proteomes" id="UP000183685"/>
    </source>
</evidence>
<dbReference type="RefSeq" id="WP_068306289.1">
    <property type="nucleotide sequence ID" value="NZ_FNAK01000002.1"/>
</dbReference>
<sequence>MSTKSTICSGDDYHLFEEIALDDEEPLTHVQLQIERASMFAVEKLLPDKDANVTLAIPTTTMDEIALAWIEKRKLL</sequence>
<organism evidence="1 2">
    <name type="scientific">Kordiimonas lacus</name>
    <dbReference type="NCBI Taxonomy" id="637679"/>
    <lineage>
        <taxon>Bacteria</taxon>
        <taxon>Pseudomonadati</taxon>
        <taxon>Pseudomonadota</taxon>
        <taxon>Alphaproteobacteria</taxon>
        <taxon>Kordiimonadales</taxon>
        <taxon>Kordiimonadaceae</taxon>
        <taxon>Kordiimonas</taxon>
    </lineage>
</organism>
<protein>
    <submittedName>
        <fullName evidence="1">Uncharacterized protein</fullName>
    </submittedName>
</protein>
<dbReference type="STRING" id="637679.GCA_001550055_02866"/>
<gene>
    <name evidence="1" type="ORF">SAMN04488071_1150</name>
</gene>
<dbReference type="Proteomes" id="UP000183685">
    <property type="component" value="Unassembled WGS sequence"/>
</dbReference>
<accession>A0A1G6WNG5</accession>
<proteinExistence type="predicted"/>
<dbReference type="AlphaFoldDB" id="A0A1G6WNG5"/>
<name>A0A1G6WNG5_9PROT</name>
<keyword evidence="2" id="KW-1185">Reference proteome</keyword>
<evidence type="ECO:0000313" key="1">
    <source>
        <dbReference type="EMBL" id="SDD66656.1"/>
    </source>
</evidence>
<dbReference type="EMBL" id="FNAK01000002">
    <property type="protein sequence ID" value="SDD66656.1"/>
    <property type="molecule type" value="Genomic_DNA"/>
</dbReference>